<evidence type="ECO:0000313" key="1">
    <source>
        <dbReference type="EMBL" id="CPV29944.1"/>
    </source>
</evidence>
<organism evidence="1 2">
    <name type="scientific">Mycobacteroides abscessus</name>
    <dbReference type="NCBI Taxonomy" id="36809"/>
    <lineage>
        <taxon>Bacteria</taxon>
        <taxon>Bacillati</taxon>
        <taxon>Actinomycetota</taxon>
        <taxon>Actinomycetes</taxon>
        <taxon>Mycobacteriales</taxon>
        <taxon>Mycobacteriaceae</taxon>
        <taxon>Mycobacteroides</taxon>
    </lineage>
</organism>
<dbReference type="AlphaFoldDB" id="A0A0U0ZF80"/>
<evidence type="ECO:0000313" key="2">
    <source>
        <dbReference type="Proteomes" id="UP000045782"/>
    </source>
</evidence>
<protein>
    <submittedName>
        <fullName evidence="1">Uncharacterized protein</fullName>
    </submittedName>
</protein>
<dbReference type="Gene3D" id="3.10.450.50">
    <property type="match status" value="1"/>
</dbReference>
<accession>A0A0U0ZF80</accession>
<dbReference type="Proteomes" id="UP000045782">
    <property type="component" value="Unassembled WGS sequence"/>
</dbReference>
<name>A0A0U0ZF80_9MYCO</name>
<gene>
    <name evidence="1" type="ORF">ERS075579_00074</name>
</gene>
<dbReference type="RefSeq" id="WP_005056921.1">
    <property type="nucleotide sequence ID" value="NZ_CP014951.1"/>
</dbReference>
<reference evidence="1 2" key="1">
    <citation type="submission" date="2015-03" db="EMBL/GenBank/DDBJ databases">
        <authorList>
            <person name="Murphy D."/>
        </authorList>
    </citation>
    <scope>NUCLEOTIDE SEQUENCE [LARGE SCALE GENOMIC DNA]</scope>
    <source>
        <strain evidence="1 2">PAP088</strain>
    </source>
</reference>
<dbReference type="SUPFAM" id="SSF54427">
    <property type="entry name" value="NTF2-like"/>
    <property type="match status" value="1"/>
</dbReference>
<dbReference type="EMBL" id="CSWP01000001">
    <property type="protein sequence ID" value="CPV29944.1"/>
    <property type="molecule type" value="Genomic_DNA"/>
</dbReference>
<proteinExistence type="predicted"/>
<sequence>MTNTETRNQNSHHLDWGIKAPPGRVHAPVAESEALIEPFLRRCKDQENMYVAAGFPLEGITDFWSTWFAAWNEDSPEALEECWTHDLVWTISSTGQLEYHGRDATVDLARFGYLFARELGFYPWDGTDTHLPYYDFLDGQVRAAFPYSGATRTFWHNVIPWPRKPIRGCGVDRYLLRKEGNRWRIARIDTDQDVSAPFLQLLPFADATTRVMAWLIRTLPAAGRKLGLYDRESLYSPEYVASRRARNLPLQAGPATVSADKSASPS</sequence>
<dbReference type="InterPro" id="IPR032710">
    <property type="entry name" value="NTF2-like_dom_sf"/>
</dbReference>